<reference evidence="2 3" key="1">
    <citation type="submission" date="2020-07" db="EMBL/GenBank/DDBJ databases">
        <title>Characterization and genome sequencing of isolate MD1, a novel member within the family Lachnospiraceae.</title>
        <authorList>
            <person name="Rettenmaier R."/>
            <person name="Di Bello L."/>
            <person name="Zinser C."/>
            <person name="Scheitz K."/>
            <person name="Liebl W."/>
            <person name="Zverlov V."/>
        </authorList>
    </citation>
    <scope>NUCLEOTIDE SEQUENCE [LARGE SCALE GENOMIC DNA]</scope>
    <source>
        <strain evidence="2 3">MD1</strain>
    </source>
</reference>
<dbReference type="InterPro" id="IPR000182">
    <property type="entry name" value="GNAT_dom"/>
</dbReference>
<sequence length="257" mass="29640">MKNDKTTIQSIEEYCINKAGAYEARPFGTYPICYKVMGKIFAQFNTEDSFYKITLKCEPEMAELYRQLYPEIVVRGYHCPPVQQPYWNTIDLYAFHDMNMLYQMIDEAYDAVIGKLSRKMKMQLLSMTDIDFRELDGEHPDFTMLGNNQRDSGLDVIVAYKEGVPVACGAYKMYDEDHAELKCIFTEPSSRNMGLGSEILRRLEAKAKINGFKWCVLETDISSEKASHIFKKAGYQVIPGYGQYIDMPSSLCMERKI</sequence>
<proteinExistence type="predicted"/>
<comment type="caution">
    <text evidence="2">The sequence shown here is derived from an EMBL/GenBank/DDBJ whole genome shotgun (WGS) entry which is preliminary data.</text>
</comment>
<dbReference type="Gene3D" id="3.40.630.30">
    <property type="match status" value="1"/>
</dbReference>
<dbReference type="CDD" id="cd04301">
    <property type="entry name" value="NAT_SF"/>
    <property type="match status" value="1"/>
</dbReference>
<dbReference type="Gene3D" id="3.90.1150.30">
    <property type="match status" value="1"/>
</dbReference>
<accession>A0A839K1T6</accession>
<dbReference type="SUPFAM" id="SSF142906">
    <property type="entry name" value="YjbR-like"/>
    <property type="match status" value="1"/>
</dbReference>
<evidence type="ECO:0000313" key="2">
    <source>
        <dbReference type="EMBL" id="MBB2182949.1"/>
    </source>
</evidence>
<organism evidence="2 3">
    <name type="scientific">Variimorphobacter saccharofermentans</name>
    <dbReference type="NCBI Taxonomy" id="2755051"/>
    <lineage>
        <taxon>Bacteria</taxon>
        <taxon>Bacillati</taxon>
        <taxon>Bacillota</taxon>
        <taxon>Clostridia</taxon>
        <taxon>Lachnospirales</taxon>
        <taxon>Lachnospiraceae</taxon>
        <taxon>Variimorphobacter</taxon>
    </lineage>
</organism>
<dbReference type="PANTHER" id="PTHR35145:SF1">
    <property type="entry name" value="CYTOPLASMIC PROTEIN"/>
    <property type="match status" value="1"/>
</dbReference>
<dbReference type="PROSITE" id="PS51186">
    <property type="entry name" value="GNAT"/>
    <property type="match status" value="1"/>
</dbReference>
<dbReference type="EMBL" id="JACEGA010000001">
    <property type="protein sequence ID" value="MBB2182949.1"/>
    <property type="molecule type" value="Genomic_DNA"/>
</dbReference>
<dbReference type="PANTHER" id="PTHR35145">
    <property type="entry name" value="CYTOPLASMIC PROTEIN-RELATED"/>
    <property type="match status" value="1"/>
</dbReference>
<dbReference type="Pfam" id="PF00583">
    <property type="entry name" value="Acetyltransf_1"/>
    <property type="match status" value="1"/>
</dbReference>
<gene>
    <name evidence="2" type="ORF">H0486_08670</name>
</gene>
<keyword evidence="3" id="KW-1185">Reference proteome</keyword>
<dbReference type="RefSeq" id="WP_228352636.1">
    <property type="nucleotide sequence ID" value="NZ_JACEGA010000001.1"/>
</dbReference>
<dbReference type="InterPro" id="IPR016181">
    <property type="entry name" value="Acyl_CoA_acyltransferase"/>
</dbReference>
<keyword evidence="2" id="KW-0808">Transferase</keyword>
<evidence type="ECO:0000313" key="3">
    <source>
        <dbReference type="Proteomes" id="UP000574276"/>
    </source>
</evidence>
<protein>
    <submittedName>
        <fullName evidence="2">GNAT family N-acetyltransferase</fullName>
    </submittedName>
</protein>
<dbReference type="AlphaFoldDB" id="A0A839K1T6"/>
<dbReference type="SUPFAM" id="SSF55729">
    <property type="entry name" value="Acyl-CoA N-acyltransferases (Nat)"/>
    <property type="match status" value="1"/>
</dbReference>
<evidence type="ECO:0000259" key="1">
    <source>
        <dbReference type="PROSITE" id="PS51186"/>
    </source>
</evidence>
<dbReference type="GO" id="GO:0016747">
    <property type="term" value="F:acyltransferase activity, transferring groups other than amino-acyl groups"/>
    <property type="evidence" value="ECO:0007669"/>
    <property type="project" value="InterPro"/>
</dbReference>
<dbReference type="Proteomes" id="UP000574276">
    <property type="component" value="Unassembled WGS sequence"/>
</dbReference>
<name>A0A839K1T6_9FIRM</name>
<dbReference type="InterPro" id="IPR038056">
    <property type="entry name" value="YjbR-like_sf"/>
</dbReference>
<dbReference type="Pfam" id="PF04237">
    <property type="entry name" value="YjbR"/>
    <property type="match status" value="1"/>
</dbReference>
<dbReference type="InterPro" id="IPR058532">
    <property type="entry name" value="YjbR/MT2646/Rv2570-like"/>
</dbReference>
<feature type="domain" description="N-acetyltransferase" evidence="1">
    <location>
        <begin position="88"/>
        <end position="257"/>
    </location>
</feature>
<dbReference type="InterPro" id="IPR007351">
    <property type="entry name" value="YjbR"/>
</dbReference>